<dbReference type="PROSITE" id="PS50102">
    <property type="entry name" value="RRM"/>
    <property type="match status" value="1"/>
</dbReference>
<dbReference type="AlphaFoldDB" id="A0A2K3L011"/>
<dbReference type="Proteomes" id="UP000236291">
    <property type="component" value="Unassembled WGS sequence"/>
</dbReference>
<sequence length="786" mass="88972">MRVRERGRSAAPRAHLGRPFRSPPSPEARHIRGGELVDSGDWTEVSYRRRKELRKADRGNSRFKHNTFNKKRATSLSGFHTFHDDRSCFNNHVRDHYSGRSVQSRYNKDRSRARRRSRSTHRRRSCSRFSIRDRRMAVGLHSGWWQNKGERSRNESLDRWQKKDYERRYDENQFQQGVREKHDLNWACMEKQVDLGHGSGKENYGRGGYDNLGTELKRYVSFYFTNFPYQLSNFYLRKGFEVCVMLEDVFVPKKRNKRGQPFGFVKFSNVRDVSKLLSALNNVHFGHYCVRARVASFDRNERTAGQRLEKERPVLTKGNVKSAMTKSIIIDPRIATLYGNDGSHEPGVVKDNVLVKGGSGDPGAVRVGHIEVPLGARKEIVARNIGQAKEGGPTSSTLTLPEAASKKKNSQIMMRSYSTEADDVSWAQNGIVATIIDGEAVPIVQSRIMDAGFNDVVLIPMGADKVFVRSVTGVDAMVVVNNAKEFFQLIFSHWTRWDNLAQPYRRGAWVRLYGIPLQAWNVNFFKLCVVECGRFLRLDNCSVEKERLDFARILIATTELESVNKVETVLVDGTQVEVRIVEEWGFNLGEDSCLFRDDGESETSQKDHAERQDDLEVRHHVDTMVENFAKGMEEEDDIGSQENLKLSNIRVDEESENKDVGVIGDNPPALGEEYLDWNTSRASEIGDSPLSTDRQGSVSICSPADGGVSHVGVEGRVEPPFTQNRAKRGNSCPPGAKGSMLSGPWSLEWLNDINQGDAGVIFSARKRSRKGDRNGGSLKKRGQEES</sequence>
<name>A0A2K3L011_TRIPR</name>
<feature type="domain" description="RRM" evidence="3">
    <location>
        <begin position="220"/>
        <end position="302"/>
    </location>
</feature>
<feature type="region of interest" description="Disordered" evidence="2">
    <location>
        <begin position="720"/>
        <end position="739"/>
    </location>
</feature>
<dbReference type="InterPro" id="IPR000504">
    <property type="entry name" value="RRM_dom"/>
</dbReference>
<dbReference type="SUPFAM" id="SSF54928">
    <property type="entry name" value="RNA-binding domain, RBD"/>
    <property type="match status" value="1"/>
</dbReference>
<dbReference type="GO" id="GO:0003723">
    <property type="term" value="F:RNA binding"/>
    <property type="evidence" value="ECO:0007669"/>
    <property type="project" value="UniProtKB-UniRule"/>
</dbReference>
<dbReference type="ExpressionAtlas" id="A0A2K3L011">
    <property type="expression patterns" value="baseline"/>
</dbReference>
<dbReference type="InterPro" id="IPR012677">
    <property type="entry name" value="Nucleotide-bd_a/b_plait_sf"/>
</dbReference>
<keyword evidence="1" id="KW-0694">RNA-binding</keyword>
<evidence type="ECO:0000256" key="1">
    <source>
        <dbReference type="PROSITE-ProRule" id="PRU00176"/>
    </source>
</evidence>
<accession>A0A2K3L011</accession>
<dbReference type="InterPro" id="IPR035979">
    <property type="entry name" value="RBD_domain_sf"/>
</dbReference>
<evidence type="ECO:0000256" key="2">
    <source>
        <dbReference type="SAM" id="MobiDB-lite"/>
    </source>
</evidence>
<comment type="caution">
    <text evidence="4">The sequence shown here is derived from an EMBL/GenBank/DDBJ whole genome shotgun (WGS) entry which is preliminary data.</text>
</comment>
<dbReference type="PANTHER" id="PTHR34427">
    <property type="entry name" value="DUF4283 DOMAIN PROTEIN"/>
    <property type="match status" value="1"/>
</dbReference>
<dbReference type="CDD" id="cd00590">
    <property type="entry name" value="RRM_SF"/>
    <property type="match status" value="1"/>
</dbReference>
<protein>
    <submittedName>
        <fullName evidence="4">Putative sulfate transporter</fullName>
    </submittedName>
</protein>
<reference evidence="4 5" key="1">
    <citation type="journal article" date="2014" name="Am. J. Bot.">
        <title>Genome assembly and annotation for red clover (Trifolium pratense; Fabaceae).</title>
        <authorList>
            <person name="Istvanek J."/>
            <person name="Jaros M."/>
            <person name="Krenek A."/>
            <person name="Repkova J."/>
        </authorList>
    </citation>
    <scope>NUCLEOTIDE SEQUENCE [LARGE SCALE GENOMIC DNA]</scope>
    <source>
        <strain evidence="5">cv. Tatra</strain>
        <tissue evidence="4">Young leaves</tissue>
    </source>
</reference>
<gene>
    <name evidence="4" type="ORF">L195_g027754</name>
</gene>
<feature type="non-terminal residue" evidence="4">
    <location>
        <position position="786"/>
    </location>
</feature>
<dbReference type="EMBL" id="ASHM01023892">
    <property type="protein sequence ID" value="PNX71868.1"/>
    <property type="molecule type" value="Genomic_DNA"/>
</dbReference>
<dbReference type="Gene3D" id="3.30.70.330">
    <property type="match status" value="1"/>
</dbReference>
<evidence type="ECO:0000259" key="3">
    <source>
        <dbReference type="PROSITE" id="PS50102"/>
    </source>
</evidence>
<organism evidence="4 5">
    <name type="scientific">Trifolium pratense</name>
    <name type="common">Red clover</name>
    <dbReference type="NCBI Taxonomy" id="57577"/>
    <lineage>
        <taxon>Eukaryota</taxon>
        <taxon>Viridiplantae</taxon>
        <taxon>Streptophyta</taxon>
        <taxon>Embryophyta</taxon>
        <taxon>Tracheophyta</taxon>
        <taxon>Spermatophyta</taxon>
        <taxon>Magnoliopsida</taxon>
        <taxon>eudicotyledons</taxon>
        <taxon>Gunneridae</taxon>
        <taxon>Pentapetalae</taxon>
        <taxon>rosids</taxon>
        <taxon>fabids</taxon>
        <taxon>Fabales</taxon>
        <taxon>Fabaceae</taxon>
        <taxon>Papilionoideae</taxon>
        <taxon>50 kb inversion clade</taxon>
        <taxon>NPAAA clade</taxon>
        <taxon>Hologalegina</taxon>
        <taxon>IRL clade</taxon>
        <taxon>Trifolieae</taxon>
        <taxon>Trifolium</taxon>
    </lineage>
</organism>
<feature type="region of interest" description="Disordered" evidence="2">
    <location>
        <begin position="1"/>
        <end position="31"/>
    </location>
</feature>
<evidence type="ECO:0000313" key="5">
    <source>
        <dbReference type="Proteomes" id="UP000236291"/>
    </source>
</evidence>
<feature type="compositionally biased region" description="Basic residues" evidence="2">
    <location>
        <begin position="111"/>
        <end position="126"/>
    </location>
</feature>
<dbReference type="SMART" id="SM00360">
    <property type="entry name" value="RRM"/>
    <property type="match status" value="1"/>
</dbReference>
<proteinExistence type="predicted"/>
<feature type="region of interest" description="Disordered" evidence="2">
    <location>
        <begin position="763"/>
        <end position="786"/>
    </location>
</feature>
<dbReference type="Pfam" id="PF00076">
    <property type="entry name" value="RRM_1"/>
    <property type="match status" value="1"/>
</dbReference>
<dbReference type="PANTHER" id="PTHR34427:SF5">
    <property type="entry name" value="DUF4283 DOMAIN-CONTAINING PROTEIN"/>
    <property type="match status" value="1"/>
</dbReference>
<evidence type="ECO:0000313" key="4">
    <source>
        <dbReference type="EMBL" id="PNX71868.1"/>
    </source>
</evidence>
<feature type="region of interest" description="Disordered" evidence="2">
    <location>
        <begin position="99"/>
        <end position="126"/>
    </location>
</feature>
<reference evidence="4 5" key="2">
    <citation type="journal article" date="2017" name="Front. Plant Sci.">
        <title>Gene Classification and Mining of Molecular Markers Useful in Red Clover (Trifolium pratense) Breeding.</title>
        <authorList>
            <person name="Istvanek J."/>
            <person name="Dluhosova J."/>
            <person name="Dluhos P."/>
            <person name="Patkova L."/>
            <person name="Nedelnik J."/>
            <person name="Repkova J."/>
        </authorList>
    </citation>
    <scope>NUCLEOTIDE SEQUENCE [LARGE SCALE GENOMIC DNA]</scope>
    <source>
        <strain evidence="5">cv. Tatra</strain>
        <tissue evidence="4">Young leaves</tissue>
    </source>
</reference>